<evidence type="ECO:0000313" key="4">
    <source>
        <dbReference type="Proteomes" id="UP001277471"/>
    </source>
</evidence>
<keyword evidence="1" id="KW-0597">Phosphoprotein</keyword>
<dbReference type="InterPro" id="IPR011006">
    <property type="entry name" value="CheY-like_superfamily"/>
</dbReference>
<dbReference type="Proteomes" id="UP001277471">
    <property type="component" value="Unassembled WGS sequence"/>
</dbReference>
<dbReference type="InterPro" id="IPR001789">
    <property type="entry name" value="Sig_transdc_resp-reg_receiver"/>
</dbReference>
<comment type="caution">
    <text evidence="3">The sequence shown here is derived from an EMBL/GenBank/DDBJ whole genome shotgun (WGS) entry which is preliminary data.</text>
</comment>
<dbReference type="PROSITE" id="PS50110">
    <property type="entry name" value="RESPONSE_REGULATORY"/>
    <property type="match status" value="1"/>
</dbReference>
<dbReference type="EMBL" id="JAWXYC010000007">
    <property type="protein sequence ID" value="MDX5955994.1"/>
    <property type="molecule type" value="Genomic_DNA"/>
</dbReference>
<sequence length="110" mass="12382">MESISTPQDYFILVIEPHTQVCESLRIILEYWGFRVLAVSTVKEAEYKIISHNFIPNAAIVDLSLSYVEGDISNILHISKFLAQRDLTIPVIAITGNSDDRCRTVAKQMG</sequence>
<dbReference type="Gene3D" id="3.40.50.2300">
    <property type="match status" value="1"/>
</dbReference>
<dbReference type="SUPFAM" id="SSF52172">
    <property type="entry name" value="CheY-like"/>
    <property type="match status" value="1"/>
</dbReference>
<protein>
    <submittedName>
        <fullName evidence="3">Response regulator</fullName>
    </submittedName>
</protein>
<name>A0ABU4PHR2_AZOBR</name>
<dbReference type="Pfam" id="PF00072">
    <property type="entry name" value="Response_reg"/>
    <property type="match status" value="1"/>
</dbReference>
<feature type="domain" description="Response regulatory" evidence="2">
    <location>
        <begin position="11"/>
        <end position="110"/>
    </location>
</feature>
<evidence type="ECO:0000259" key="2">
    <source>
        <dbReference type="PROSITE" id="PS50110"/>
    </source>
</evidence>
<gene>
    <name evidence="3" type="ORF">SIM66_33065</name>
</gene>
<evidence type="ECO:0000313" key="3">
    <source>
        <dbReference type="EMBL" id="MDX5955994.1"/>
    </source>
</evidence>
<proteinExistence type="predicted"/>
<organism evidence="3 4">
    <name type="scientific">Azospirillum brasilense</name>
    <dbReference type="NCBI Taxonomy" id="192"/>
    <lineage>
        <taxon>Bacteria</taxon>
        <taxon>Pseudomonadati</taxon>
        <taxon>Pseudomonadota</taxon>
        <taxon>Alphaproteobacteria</taxon>
        <taxon>Rhodospirillales</taxon>
        <taxon>Azospirillaceae</taxon>
        <taxon>Azospirillum</taxon>
    </lineage>
</organism>
<reference evidence="3 4" key="1">
    <citation type="submission" date="2023-11" db="EMBL/GenBank/DDBJ databases">
        <title>MicrobeMod: A computational toolkit for identifying prokaryotic methylation and restriction-modification with nanopore sequencing.</title>
        <authorList>
            <person name="Crits-Christoph A."/>
            <person name="Kang S.C."/>
            <person name="Lee H."/>
            <person name="Ostrov N."/>
        </authorList>
    </citation>
    <scope>NUCLEOTIDE SEQUENCE [LARGE SCALE GENOMIC DNA]</scope>
    <source>
        <strain evidence="3 4">ATCC 29145</strain>
    </source>
</reference>
<feature type="modified residue" description="4-aspartylphosphate" evidence="1">
    <location>
        <position position="62"/>
    </location>
</feature>
<accession>A0ABU4PHR2</accession>
<evidence type="ECO:0000256" key="1">
    <source>
        <dbReference type="PROSITE-ProRule" id="PRU00169"/>
    </source>
</evidence>
<dbReference type="CDD" id="cd00156">
    <property type="entry name" value="REC"/>
    <property type="match status" value="1"/>
</dbReference>
<keyword evidence="4" id="KW-1185">Reference proteome</keyword>
<dbReference type="RefSeq" id="WP_081650214.1">
    <property type="nucleotide sequence ID" value="NZ_CP012918.1"/>
</dbReference>